<organism evidence="3 4">
    <name type="scientific">Hoylesella buccalis DNF00853</name>
    <dbReference type="NCBI Taxonomy" id="1401074"/>
    <lineage>
        <taxon>Bacteria</taxon>
        <taxon>Pseudomonadati</taxon>
        <taxon>Bacteroidota</taxon>
        <taxon>Bacteroidia</taxon>
        <taxon>Bacteroidales</taxon>
        <taxon>Prevotellaceae</taxon>
        <taxon>Hoylesella</taxon>
    </lineage>
</organism>
<keyword evidence="1" id="KW-1133">Transmembrane helix</keyword>
<evidence type="ECO:0000313" key="3">
    <source>
        <dbReference type="EMBL" id="KGF37539.1"/>
    </source>
</evidence>
<dbReference type="PANTHER" id="PTHR42709:SF4">
    <property type="entry name" value="INNER MEMBRANE PROTEIN YQAA"/>
    <property type="match status" value="1"/>
</dbReference>
<feature type="domain" description="VTT" evidence="2">
    <location>
        <begin position="33"/>
        <end position="146"/>
    </location>
</feature>
<dbReference type="PANTHER" id="PTHR42709">
    <property type="entry name" value="ALKALINE PHOSPHATASE LIKE PROTEIN"/>
    <property type="match status" value="1"/>
</dbReference>
<evidence type="ECO:0000313" key="4">
    <source>
        <dbReference type="Proteomes" id="UP000029556"/>
    </source>
</evidence>
<accession>A0A096BWQ7</accession>
<sequence>MDTLIDLLIQYGYVGMFLASLLAGSVLPFSSEAVMAGLLAAGLNPWPLVVYGTIGNVIGSLFNYFIGTLGRLDWIEKYLHVKPDKLDRAQRLMARYGAWIGFFAFLPIIGSAIAIVLGLVRANIWVTLVSFTLGKIFRYLLIIYGMNLIL</sequence>
<dbReference type="InterPro" id="IPR032816">
    <property type="entry name" value="VTT_dom"/>
</dbReference>
<dbReference type="OrthoDB" id="9814483at2"/>
<evidence type="ECO:0000259" key="2">
    <source>
        <dbReference type="Pfam" id="PF09335"/>
    </source>
</evidence>
<comment type="caution">
    <text evidence="3">The sequence shown here is derived from an EMBL/GenBank/DDBJ whole genome shotgun (WGS) entry which is preliminary data.</text>
</comment>
<dbReference type="RefSeq" id="WP_036871106.1">
    <property type="nucleotide sequence ID" value="NZ_JRNN01000001.1"/>
</dbReference>
<evidence type="ECO:0000256" key="1">
    <source>
        <dbReference type="SAM" id="Phobius"/>
    </source>
</evidence>
<feature type="transmembrane region" description="Helical" evidence="1">
    <location>
        <begin position="124"/>
        <end position="144"/>
    </location>
</feature>
<dbReference type="Proteomes" id="UP000029556">
    <property type="component" value="Unassembled WGS sequence"/>
</dbReference>
<protein>
    <submittedName>
        <fullName evidence="3">Membrane protein</fullName>
    </submittedName>
</protein>
<dbReference type="AlphaFoldDB" id="A0A096BWQ7"/>
<keyword evidence="1" id="KW-0812">Transmembrane</keyword>
<reference evidence="3 4" key="1">
    <citation type="submission" date="2014-07" db="EMBL/GenBank/DDBJ databases">
        <authorList>
            <person name="McCorrison J."/>
            <person name="Sanka R."/>
            <person name="Torralba M."/>
            <person name="Gillis M."/>
            <person name="Haft D.H."/>
            <person name="Methe B."/>
            <person name="Sutton G."/>
            <person name="Nelson K.E."/>
        </authorList>
    </citation>
    <scope>NUCLEOTIDE SEQUENCE [LARGE SCALE GENOMIC DNA]</scope>
    <source>
        <strain evidence="3 4">DNF00853</strain>
    </source>
</reference>
<dbReference type="EMBL" id="JRNN01000001">
    <property type="protein sequence ID" value="KGF37539.1"/>
    <property type="molecule type" value="Genomic_DNA"/>
</dbReference>
<gene>
    <name evidence="3" type="ORF">HMPREF2137_00045</name>
</gene>
<feature type="transmembrane region" description="Helical" evidence="1">
    <location>
        <begin position="93"/>
        <end position="118"/>
    </location>
</feature>
<name>A0A096BWQ7_9BACT</name>
<feature type="transmembrane region" description="Helical" evidence="1">
    <location>
        <begin position="7"/>
        <end position="29"/>
    </location>
</feature>
<keyword evidence="1" id="KW-0472">Membrane</keyword>
<dbReference type="InterPro" id="IPR051311">
    <property type="entry name" value="DedA_domain"/>
</dbReference>
<feature type="transmembrane region" description="Helical" evidence="1">
    <location>
        <begin position="49"/>
        <end position="72"/>
    </location>
</feature>
<dbReference type="Pfam" id="PF09335">
    <property type="entry name" value="VTT_dom"/>
    <property type="match status" value="1"/>
</dbReference>
<proteinExistence type="predicted"/>